<evidence type="ECO:0000256" key="2">
    <source>
        <dbReference type="SAM" id="MobiDB-lite"/>
    </source>
</evidence>
<dbReference type="CDD" id="cd00086">
    <property type="entry name" value="homeodomain"/>
    <property type="match status" value="1"/>
</dbReference>
<feature type="region of interest" description="Disordered" evidence="2">
    <location>
        <begin position="284"/>
        <end position="388"/>
    </location>
</feature>
<dbReference type="InterPro" id="IPR009057">
    <property type="entry name" value="Homeodomain-like_sf"/>
</dbReference>
<keyword evidence="5" id="KW-1185">Reference proteome</keyword>
<keyword evidence="1" id="KW-0539">Nucleus</keyword>
<evidence type="ECO:0000256" key="1">
    <source>
        <dbReference type="PROSITE-ProRule" id="PRU00108"/>
    </source>
</evidence>
<dbReference type="Gene3D" id="1.10.10.60">
    <property type="entry name" value="Homeodomain-like"/>
    <property type="match status" value="1"/>
</dbReference>
<feature type="compositionally biased region" description="Low complexity" evidence="2">
    <location>
        <begin position="151"/>
        <end position="166"/>
    </location>
</feature>
<dbReference type="SUPFAM" id="SSF46689">
    <property type="entry name" value="Homeodomain-like"/>
    <property type="match status" value="1"/>
</dbReference>
<evidence type="ECO:0000313" key="4">
    <source>
        <dbReference type="EMBL" id="GLB38214.1"/>
    </source>
</evidence>
<proteinExistence type="predicted"/>
<dbReference type="PROSITE" id="PS50071">
    <property type="entry name" value="HOMEOBOX_2"/>
    <property type="match status" value="1"/>
</dbReference>
<dbReference type="OrthoDB" id="3048971at2759"/>
<feature type="DNA-binding region" description="Homeobox" evidence="1">
    <location>
        <begin position="20"/>
        <end position="69"/>
    </location>
</feature>
<dbReference type="GO" id="GO:0003677">
    <property type="term" value="F:DNA binding"/>
    <property type="evidence" value="ECO:0007669"/>
    <property type="project" value="UniProtKB-UniRule"/>
</dbReference>
<feature type="region of interest" description="Disordered" evidence="2">
    <location>
        <begin position="100"/>
        <end position="170"/>
    </location>
</feature>
<evidence type="ECO:0000259" key="3">
    <source>
        <dbReference type="PROSITE" id="PS50071"/>
    </source>
</evidence>
<protein>
    <recommendedName>
        <fullName evidence="3">Homeobox domain-containing protein</fullName>
    </recommendedName>
</protein>
<feature type="compositionally biased region" description="Low complexity" evidence="2">
    <location>
        <begin position="225"/>
        <end position="245"/>
    </location>
</feature>
<organism evidence="4 5">
    <name type="scientific">Lyophyllum shimeji</name>
    <name type="common">Hon-shimeji</name>
    <name type="synonym">Tricholoma shimeji</name>
    <dbReference type="NCBI Taxonomy" id="47721"/>
    <lineage>
        <taxon>Eukaryota</taxon>
        <taxon>Fungi</taxon>
        <taxon>Dikarya</taxon>
        <taxon>Basidiomycota</taxon>
        <taxon>Agaricomycotina</taxon>
        <taxon>Agaricomycetes</taxon>
        <taxon>Agaricomycetidae</taxon>
        <taxon>Agaricales</taxon>
        <taxon>Tricholomatineae</taxon>
        <taxon>Lyophyllaceae</taxon>
        <taxon>Lyophyllum</taxon>
    </lineage>
</organism>
<evidence type="ECO:0000313" key="5">
    <source>
        <dbReference type="Proteomes" id="UP001063166"/>
    </source>
</evidence>
<keyword evidence="1" id="KW-0238">DNA-binding</keyword>
<dbReference type="EMBL" id="BRPK01000005">
    <property type="protein sequence ID" value="GLB38214.1"/>
    <property type="molecule type" value="Genomic_DNA"/>
</dbReference>
<feature type="compositionally biased region" description="Basic and acidic residues" evidence="2">
    <location>
        <begin position="365"/>
        <end position="374"/>
    </location>
</feature>
<reference evidence="4" key="1">
    <citation type="submission" date="2022-07" db="EMBL/GenBank/DDBJ databases">
        <title>The genome of Lyophyllum shimeji provides insight into the initial evolution of ectomycorrhizal fungal genome.</title>
        <authorList>
            <person name="Kobayashi Y."/>
            <person name="Shibata T."/>
            <person name="Hirakawa H."/>
            <person name="Shigenobu S."/>
            <person name="Nishiyama T."/>
            <person name="Yamada A."/>
            <person name="Hasebe M."/>
            <person name="Kawaguchi M."/>
        </authorList>
    </citation>
    <scope>NUCLEOTIDE SEQUENCE</scope>
    <source>
        <strain evidence="4">AT787</strain>
    </source>
</reference>
<dbReference type="AlphaFoldDB" id="A0A9P3UKK5"/>
<dbReference type="GO" id="GO:0005634">
    <property type="term" value="C:nucleus"/>
    <property type="evidence" value="ECO:0007669"/>
    <property type="project" value="UniProtKB-SubCell"/>
</dbReference>
<keyword evidence="1" id="KW-0371">Homeobox</keyword>
<dbReference type="Proteomes" id="UP001063166">
    <property type="component" value="Unassembled WGS sequence"/>
</dbReference>
<comment type="subcellular location">
    <subcellularLocation>
        <location evidence="1">Nucleus</location>
    </subcellularLocation>
</comment>
<feature type="domain" description="Homeobox" evidence="3">
    <location>
        <begin position="18"/>
        <end position="68"/>
    </location>
</feature>
<name>A0A9P3UKK5_LYOSH</name>
<gene>
    <name evidence="4" type="ORF">LshimejAT787_0500790</name>
</gene>
<comment type="caution">
    <text evidence="4">The sequence shown here is derived from an EMBL/GenBank/DDBJ whole genome shotgun (WGS) entry which is preliminary data.</text>
</comment>
<accession>A0A9P3UKK5</accession>
<dbReference type="InterPro" id="IPR001356">
    <property type="entry name" value="HD"/>
</dbReference>
<feature type="region of interest" description="Disordered" evidence="2">
    <location>
        <begin position="215"/>
        <end position="259"/>
    </location>
</feature>
<sequence length="543" mass="58469">MDVNSVPEPKTTIFQRANAEQLKVLKAAFAASNVTAKHSLSALSEATGLTQKWISSWFTRERKKNVTAAAKRAAKGKTMATPMTIAEITAFKTEHHDSALPLASHGGASDTQFEQKPIISTDARTKTAGNPRRKGNNDPQSHAEGSKGPKASSASASRLKSPFSSAPLAPRTLATSPLAHEPLHSAEIPSSTSRIPRSTVPLLCTPCSSLNLPVASGSHATPDRTITTAPSTSTTVSSHNTSASSDIHKPNTAGDVVHKPQHGVIPRASAVSQSVGRNCQLHTTATLHPHRGPLRPTEPSVSKKVAQPQNQDRNRNHPRPLRPLLPLYIPPSASTHPTDLDSPNPFQLLQNLYAPPLMYGPGQSPDDRSVKENKAPPSHAHPPLIRAPLKPPASGLPALKPLFSYDALSLTTSAVHQQVQRPVYPPRPGYPTHPRFQPQIQAQQYHLPQPVVHTASSAALSIVPRSLQNYDYFPDPHASVLDPTSTPLKHLNVLPPPPFTSESLLADDMVHRLLDGRLTQEDPFQAAMGLVLVSRLGMTWEMC</sequence>